<keyword evidence="6 8" id="KW-0378">Hydrolase</keyword>
<evidence type="ECO:0000256" key="3">
    <source>
        <dbReference type="ARBA" id="ARBA00008184"/>
    </source>
</evidence>
<sequence length="221" mass="25115">MKEVNMEPSWQKHLANEFQKSYFQELREFVHSEYSAGAVYPHPVNIFRALDLCPFENVKVVILGQDPYHGHGQANGLCFAVNEGVSLPPSLKNIFKEIETDLGHSIEKSGNLERWAKQGVLLLNATLTVRARAAGSHQRKGWEEFTDAIIQKLSDEREGLVFMLWGNYAKEKGKNIDTRKHLVLTAAHPSPFSAYNGFFGCGHFSKANAYLKKHEKEEIEW</sequence>
<dbReference type="NCBIfam" id="TIGR00628">
    <property type="entry name" value="ung"/>
    <property type="match status" value="1"/>
</dbReference>
<evidence type="ECO:0000313" key="12">
    <source>
        <dbReference type="EMBL" id="PJE60028.1"/>
    </source>
</evidence>
<dbReference type="PANTHER" id="PTHR11264">
    <property type="entry name" value="URACIL-DNA GLYCOSYLASE"/>
    <property type="match status" value="1"/>
</dbReference>
<dbReference type="InterPro" id="IPR018085">
    <property type="entry name" value="Ura-DNA_Glyclase_AS"/>
</dbReference>
<proteinExistence type="inferred from homology"/>
<evidence type="ECO:0000256" key="2">
    <source>
        <dbReference type="ARBA" id="ARBA00002631"/>
    </source>
</evidence>
<dbReference type="GO" id="GO:0005737">
    <property type="term" value="C:cytoplasm"/>
    <property type="evidence" value="ECO:0007669"/>
    <property type="project" value="UniProtKB-SubCell"/>
</dbReference>
<dbReference type="Pfam" id="PF03167">
    <property type="entry name" value="UDG"/>
    <property type="match status" value="1"/>
</dbReference>
<dbReference type="HAMAP" id="MF_00148">
    <property type="entry name" value="UDG"/>
    <property type="match status" value="1"/>
</dbReference>
<gene>
    <name evidence="8" type="primary">ung</name>
    <name evidence="12" type="ORF">COU85_00480</name>
</gene>
<dbReference type="InterPro" id="IPR036895">
    <property type="entry name" value="Uracil-DNA_glycosylase-like_sf"/>
</dbReference>
<keyword evidence="8" id="KW-0963">Cytoplasm</keyword>
<dbReference type="CDD" id="cd10027">
    <property type="entry name" value="UDG-F1-like"/>
    <property type="match status" value="1"/>
</dbReference>
<dbReference type="SMART" id="SM00987">
    <property type="entry name" value="UreE_C"/>
    <property type="match status" value="1"/>
</dbReference>
<dbReference type="NCBIfam" id="NF003589">
    <property type="entry name" value="PRK05254.1-2"/>
    <property type="match status" value="1"/>
</dbReference>
<protein>
    <recommendedName>
        <fullName evidence="4 8">Uracil-DNA glycosylase</fullName>
        <shortName evidence="8">UDG</shortName>
        <ecNumber evidence="4 8">3.2.2.27</ecNumber>
    </recommendedName>
</protein>
<evidence type="ECO:0000256" key="7">
    <source>
        <dbReference type="ARBA" id="ARBA00023204"/>
    </source>
</evidence>
<evidence type="ECO:0000256" key="1">
    <source>
        <dbReference type="ARBA" id="ARBA00001400"/>
    </source>
</evidence>
<evidence type="ECO:0000256" key="10">
    <source>
        <dbReference type="RuleBase" id="RU003780"/>
    </source>
</evidence>
<dbReference type="InterPro" id="IPR005122">
    <property type="entry name" value="Uracil-DNA_glycosylase-like"/>
</dbReference>
<evidence type="ECO:0000259" key="11">
    <source>
        <dbReference type="SMART" id="SM00986"/>
    </source>
</evidence>
<keyword evidence="7 8" id="KW-0234">DNA repair</keyword>
<dbReference type="EC" id="3.2.2.27" evidence="4 8"/>
<dbReference type="InterPro" id="IPR002043">
    <property type="entry name" value="UDG_fam1"/>
</dbReference>
<dbReference type="PROSITE" id="PS00130">
    <property type="entry name" value="U_DNA_GLYCOSYLASE"/>
    <property type="match status" value="1"/>
</dbReference>
<keyword evidence="5 8" id="KW-0227">DNA damage</keyword>
<dbReference type="Proteomes" id="UP000231086">
    <property type="component" value="Unassembled WGS sequence"/>
</dbReference>
<comment type="subcellular location">
    <subcellularLocation>
        <location evidence="8">Cytoplasm</location>
    </subcellularLocation>
</comment>
<organism evidence="12 13">
    <name type="scientific">Candidatus Portnoybacteria bacterium CG10_big_fil_rev_8_21_14_0_10_44_7</name>
    <dbReference type="NCBI Taxonomy" id="1974816"/>
    <lineage>
        <taxon>Bacteria</taxon>
        <taxon>Candidatus Portnoyibacteriota</taxon>
    </lineage>
</organism>
<dbReference type="NCBIfam" id="NF003588">
    <property type="entry name" value="PRK05254.1-1"/>
    <property type="match status" value="1"/>
</dbReference>
<dbReference type="GO" id="GO:0097510">
    <property type="term" value="P:base-excision repair, AP site formation via deaminated base removal"/>
    <property type="evidence" value="ECO:0007669"/>
    <property type="project" value="TreeGrafter"/>
</dbReference>
<comment type="function">
    <text evidence="2 8 10">Excises uracil residues from the DNA which can arise as a result of misincorporation of dUMP residues by DNA polymerase or due to deamination of cytosine.</text>
</comment>
<comment type="similarity">
    <text evidence="3 8 10">Belongs to the uracil-DNA glycosylase (UDG) superfamily. UNG family.</text>
</comment>
<dbReference type="NCBIfam" id="NF003591">
    <property type="entry name" value="PRK05254.1-4"/>
    <property type="match status" value="1"/>
</dbReference>
<comment type="caution">
    <text evidence="12">The sequence shown here is derived from an EMBL/GenBank/DDBJ whole genome shotgun (WGS) entry which is preliminary data.</text>
</comment>
<dbReference type="Gene3D" id="3.40.470.10">
    <property type="entry name" value="Uracil-DNA glycosylase-like domain"/>
    <property type="match status" value="1"/>
</dbReference>
<feature type="active site" description="Proton acceptor" evidence="8 9">
    <location>
        <position position="66"/>
    </location>
</feature>
<dbReference type="GO" id="GO:0004844">
    <property type="term" value="F:uracil DNA N-glycosylase activity"/>
    <property type="evidence" value="ECO:0007669"/>
    <property type="project" value="UniProtKB-UniRule"/>
</dbReference>
<evidence type="ECO:0000256" key="8">
    <source>
        <dbReference type="HAMAP-Rule" id="MF_00148"/>
    </source>
</evidence>
<dbReference type="SMART" id="SM00986">
    <property type="entry name" value="UDG"/>
    <property type="match status" value="1"/>
</dbReference>
<dbReference type="AlphaFoldDB" id="A0A2M8KJE4"/>
<dbReference type="FunFam" id="3.40.470.10:FF:000001">
    <property type="entry name" value="Uracil-DNA glycosylase"/>
    <property type="match status" value="1"/>
</dbReference>
<evidence type="ECO:0000256" key="9">
    <source>
        <dbReference type="PROSITE-ProRule" id="PRU10072"/>
    </source>
</evidence>
<evidence type="ECO:0000256" key="6">
    <source>
        <dbReference type="ARBA" id="ARBA00022801"/>
    </source>
</evidence>
<feature type="domain" description="Uracil-DNA glycosylase-like" evidence="11">
    <location>
        <begin position="51"/>
        <end position="211"/>
    </location>
</feature>
<comment type="catalytic activity">
    <reaction evidence="1 8 10">
        <text>Hydrolyzes single-stranded DNA or mismatched double-stranded DNA and polynucleotides, releasing free uracil.</text>
        <dbReference type="EC" id="3.2.2.27"/>
    </reaction>
</comment>
<dbReference type="NCBIfam" id="NF003592">
    <property type="entry name" value="PRK05254.1-5"/>
    <property type="match status" value="1"/>
</dbReference>
<dbReference type="PANTHER" id="PTHR11264:SF0">
    <property type="entry name" value="URACIL-DNA GLYCOSYLASE"/>
    <property type="match status" value="1"/>
</dbReference>
<reference evidence="13" key="1">
    <citation type="submission" date="2017-09" db="EMBL/GenBank/DDBJ databases">
        <title>Depth-based differentiation of microbial function through sediment-hosted aquifers and enrichment of novel symbionts in the deep terrestrial subsurface.</title>
        <authorList>
            <person name="Probst A.J."/>
            <person name="Ladd B."/>
            <person name="Jarett J.K."/>
            <person name="Geller-Mcgrath D.E."/>
            <person name="Sieber C.M.K."/>
            <person name="Emerson J.B."/>
            <person name="Anantharaman K."/>
            <person name="Thomas B.C."/>
            <person name="Malmstrom R."/>
            <person name="Stieglmeier M."/>
            <person name="Klingl A."/>
            <person name="Woyke T."/>
            <person name="Ryan C.M."/>
            <person name="Banfield J.F."/>
        </authorList>
    </citation>
    <scope>NUCLEOTIDE SEQUENCE [LARGE SCALE GENOMIC DNA]</scope>
</reference>
<evidence type="ECO:0000256" key="4">
    <source>
        <dbReference type="ARBA" id="ARBA00012030"/>
    </source>
</evidence>
<accession>A0A2M8KJE4</accession>
<evidence type="ECO:0000256" key="5">
    <source>
        <dbReference type="ARBA" id="ARBA00022763"/>
    </source>
</evidence>
<dbReference type="EMBL" id="PFEA01000010">
    <property type="protein sequence ID" value="PJE60028.1"/>
    <property type="molecule type" value="Genomic_DNA"/>
</dbReference>
<evidence type="ECO:0000313" key="13">
    <source>
        <dbReference type="Proteomes" id="UP000231086"/>
    </source>
</evidence>
<name>A0A2M8KJE4_9BACT</name>
<dbReference type="SUPFAM" id="SSF52141">
    <property type="entry name" value="Uracil-DNA glycosylase-like"/>
    <property type="match status" value="1"/>
</dbReference>